<dbReference type="CDD" id="cd09214">
    <property type="entry name" value="GH64-like"/>
    <property type="match status" value="1"/>
</dbReference>
<dbReference type="KEGG" id="pka:PQ456_04470"/>
<feature type="domain" description="CBM56" evidence="2">
    <location>
        <begin position="29"/>
        <end position="118"/>
    </location>
</feature>
<dbReference type="InterPro" id="IPR037398">
    <property type="entry name" value="Glyco_hydro_64_fam"/>
</dbReference>
<proteinExistence type="predicted"/>
<protein>
    <submittedName>
        <fullName evidence="4">Glycoside hydrolase family 64 protein</fullName>
    </submittedName>
</protein>
<dbReference type="Pfam" id="PF22184">
    <property type="entry name" value="CBM_56"/>
    <property type="match status" value="1"/>
</dbReference>
<evidence type="ECO:0000256" key="1">
    <source>
        <dbReference type="SAM" id="SignalP"/>
    </source>
</evidence>
<accession>A0AAX3M3U5</accession>
<dbReference type="PROSITE" id="PS52006">
    <property type="entry name" value="GH64"/>
    <property type="match status" value="1"/>
</dbReference>
<evidence type="ECO:0000259" key="2">
    <source>
        <dbReference type="PROSITE" id="PS52005"/>
    </source>
</evidence>
<evidence type="ECO:0000259" key="3">
    <source>
        <dbReference type="PROSITE" id="PS52006"/>
    </source>
</evidence>
<feature type="domain" description="GH64" evidence="3">
    <location>
        <begin position="149"/>
        <end position="460"/>
    </location>
</feature>
<dbReference type="Gene3D" id="2.60.110.10">
    <property type="entry name" value="Thaumatin"/>
    <property type="match status" value="1"/>
</dbReference>
<evidence type="ECO:0000313" key="5">
    <source>
        <dbReference type="Proteomes" id="UP001220509"/>
    </source>
</evidence>
<keyword evidence="1" id="KW-0732">Signal</keyword>
<dbReference type="PANTHER" id="PTHR38165">
    <property type="match status" value="1"/>
</dbReference>
<feature type="chain" id="PRO_5043545054" evidence="1">
    <location>
        <begin position="32"/>
        <end position="460"/>
    </location>
</feature>
<dbReference type="Pfam" id="PF16483">
    <property type="entry name" value="Glyco_hydro_64"/>
    <property type="match status" value="2"/>
</dbReference>
<keyword evidence="5" id="KW-1185">Reference proteome</keyword>
<dbReference type="GO" id="GO:0016787">
    <property type="term" value="F:hydrolase activity"/>
    <property type="evidence" value="ECO:0007669"/>
    <property type="project" value="UniProtKB-KW"/>
</dbReference>
<dbReference type="InterPro" id="IPR032477">
    <property type="entry name" value="Glyco_hydro_64"/>
</dbReference>
<sequence>MCMKKMGYFLLLSMLVLVSSLFPPASSSVSAADYTQGVTTSGTTATIWFSSNVNTSWVDVHYSVNSGNLQNLRMTYDSGSKRYVQNVASVSSGQVIQYSFTYNNGTAAYDTSKFSYTVTTGSTPPPNPGTGDNSIYSIPASSIPSATGNGALSFKLLNGTKGAYADNQIYWGILGINPATKQWSYLDNNGQLKPISTALNNATGHLTKNGVNYANIYSTISQINWVSMPKIDSGRMFICVGSPCYIKTYDDGFAGPDINNTADPNRNIYFDFVEFTVDGTGYHGNTTRVDGFGFPLQHRLVNRAGNYDQTVGELESETRAGLFSKYRSEVPATFQSLADVQAPYRIVAPIHGAFGVNGTQANYFAGYSNYSTQEILLCNGRLAEDSGTCSAINRHVYDNQANWNNPAQYYKAAPANYYAKFWHDHSINRLAYGFAYDDYNQQASYLEVGDPKGLIIRVGW</sequence>
<dbReference type="InterPro" id="IPR047569">
    <property type="entry name" value="CBM56"/>
</dbReference>
<feature type="signal peptide" evidence="1">
    <location>
        <begin position="1"/>
        <end position="31"/>
    </location>
</feature>
<dbReference type="Proteomes" id="UP001220509">
    <property type="component" value="Chromosome"/>
</dbReference>
<name>A0AAX3M3U5_9BACL</name>
<dbReference type="EMBL" id="CP117416">
    <property type="protein sequence ID" value="WCT56785.1"/>
    <property type="molecule type" value="Genomic_DNA"/>
</dbReference>
<dbReference type="GO" id="GO:0030246">
    <property type="term" value="F:carbohydrate binding"/>
    <property type="evidence" value="ECO:0007669"/>
    <property type="project" value="UniProtKB-UniRule"/>
</dbReference>
<dbReference type="InterPro" id="IPR037176">
    <property type="entry name" value="Osmotin/thaumatin-like_sf"/>
</dbReference>
<dbReference type="PANTHER" id="PTHR38165:SF1">
    <property type="entry name" value="GLUCANASE B"/>
    <property type="match status" value="1"/>
</dbReference>
<keyword evidence="4" id="KW-0378">Hydrolase</keyword>
<dbReference type="AlphaFoldDB" id="A0AAX3M3U5"/>
<gene>
    <name evidence="4" type="ORF">PQ456_04470</name>
</gene>
<evidence type="ECO:0000313" key="4">
    <source>
        <dbReference type="EMBL" id="WCT56785.1"/>
    </source>
</evidence>
<reference evidence="4 5" key="1">
    <citation type="submission" date="2023-02" db="EMBL/GenBank/DDBJ databases">
        <title>Genome sequence of Paenibacillus kyungheensis KACC 18744.</title>
        <authorList>
            <person name="Kim S."/>
            <person name="Heo J."/>
            <person name="Kwon S.-W."/>
        </authorList>
    </citation>
    <scope>NUCLEOTIDE SEQUENCE [LARGE SCALE GENOMIC DNA]</scope>
    <source>
        <strain evidence="4 5">KACC 18744</strain>
    </source>
</reference>
<organism evidence="4 5">
    <name type="scientific">Paenibacillus kyungheensis</name>
    <dbReference type="NCBI Taxonomy" id="1452732"/>
    <lineage>
        <taxon>Bacteria</taxon>
        <taxon>Bacillati</taxon>
        <taxon>Bacillota</taxon>
        <taxon>Bacilli</taxon>
        <taxon>Bacillales</taxon>
        <taxon>Paenibacillaceae</taxon>
        <taxon>Paenibacillus</taxon>
    </lineage>
</organism>
<dbReference type="PROSITE" id="PS52005">
    <property type="entry name" value="CBM56"/>
    <property type="match status" value="1"/>
</dbReference>